<accession>A0AAD6SPN3</accession>
<keyword evidence="2" id="KW-1185">Reference proteome</keyword>
<sequence length="158" mass="17011">MPEETMPCEVLVDGGRARRIKYASNVRAESTIEKHKFKEPCTGGFWGIRFLEKPPSKTLSVIGKPGLNFPRNPVPIVASLASIQHLTCRGVRIPMSHTMHASSGTGGTFVASEELVGTVVLLTKLFNRGPQKLLPPNLKTTCAIATTAPGPSRTTKCS</sequence>
<evidence type="ECO:0000313" key="2">
    <source>
        <dbReference type="Proteomes" id="UP001218188"/>
    </source>
</evidence>
<name>A0AAD6SPN3_9AGAR</name>
<proteinExistence type="predicted"/>
<dbReference type="Proteomes" id="UP001218188">
    <property type="component" value="Unassembled WGS sequence"/>
</dbReference>
<protein>
    <submittedName>
        <fullName evidence="1">Uncharacterized protein</fullName>
    </submittedName>
</protein>
<dbReference type="EMBL" id="JARJCM010000079">
    <property type="protein sequence ID" value="KAJ7031759.1"/>
    <property type="molecule type" value="Genomic_DNA"/>
</dbReference>
<gene>
    <name evidence="1" type="ORF">C8F04DRAFT_1185684</name>
</gene>
<comment type="caution">
    <text evidence="1">The sequence shown here is derived from an EMBL/GenBank/DDBJ whole genome shotgun (WGS) entry which is preliminary data.</text>
</comment>
<evidence type="ECO:0000313" key="1">
    <source>
        <dbReference type="EMBL" id="KAJ7031759.1"/>
    </source>
</evidence>
<dbReference type="AlphaFoldDB" id="A0AAD6SPN3"/>
<reference evidence="1" key="1">
    <citation type="submission" date="2023-03" db="EMBL/GenBank/DDBJ databases">
        <title>Massive genome expansion in bonnet fungi (Mycena s.s.) driven by repeated elements and novel gene families across ecological guilds.</title>
        <authorList>
            <consortium name="Lawrence Berkeley National Laboratory"/>
            <person name="Harder C.B."/>
            <person name="Miyauchi S."/>
            <person name="Viragh M."/>
            <person name="Kuo A."/>
            <person name="Thoen E."/>
            <person name="Andreopoulos B."/>
            <person name="Lu D."/>
            <person name="Skrede I."/>
            <person name="Drula E."/>
            <person name="Henrissat B."/>
            <person name="Morin E."/>
            <person name="Kohler A."/>
            <person name="Barry K."/>
            <person name="LaButti K."/>
            <person name="Morin E."/>
            <person name="Salamov A."/>
            <person name="Lipzen A."/>
            <person name="Mereny Z."/>
            <person name="Hegedus B."/>
            <person name="Baldrian P."/>
            <person name="Stursova M."/>
            <person name="Weitz H."/>
            <person name="Taylor A."/>
            <person name="Grigoriev I.V."/>
            <person name="Nagy L.G."/>
            <person name="Martin F."/>
            <person name="Kauserud H."/>
        </authorList>
    </citation>
    <scope>NUCLEOTIDE SEQUENCE</scope>
    <source>
        <strain evidence="1">CBHHK200</strain>
    </source>
</reference>
<organism evidence="1 2">
    <name type="scientific">Mycena alexandri</name>
    <dbReference type="NCBI Taxonomy" id="1745969"/>
    <lineage>
        <taxon>Eukaryota</taxon>
        <taxon>Fungi</taxon>
        <taxon>Dikarya</taxon>
        <taxon>Basidiomycota</taxon>
        <taxon>Agaricomycotina</taxon>
        <taxon>Agaricomycetes</taxon>
        <taxon>Agaricomycetidae</taxon>
        <taxon>Agaricales</taxon>
        <taxon>Marasmiineae</taxon>
        <taxon>Mycenaceae</taxon>
        <taxon>Mycena</taxon>
    </lineage>
</organism>